<dbReference type="Proteomes" id="UP000077755">
    <property type="component" value="Chromosome 4"/>
</dbReference>
<accession>A0A165A501</accession>
<evidence type="ECO:0000313" key="2">
    <source>
        <dbReference type="Proteomes" id="UP000077755"/>
    </source>
</evidence>
<dbReference type="InterPro" id="IPR009291">
    <property type="entry name" value="Vps62"/>
</dbReference>
<dbReference type="PANTHER" id="PTHR48152:SF3">
    <property type="entry name" value="DUF946 FAMILY PROTEIN (DUF946)"/>
    <property type="match status" value="1"/>
</dbReference>
<proteinExistence type="predicted"/>
<dbReference type="OMA" id="YTDIAVW"/>
<dbReference type="PANTHER" id="PTHR48152">
    <property type="entry name" value="F1C9.34 PROTEIN"/>
    <property type="match status" value="1"/>
</dbReference>
<dbReference type="Gramene" id="KZM96921">
    <property type="protein sequence ID" value="KZM96921"/>
    <property type="gene ID" value="DCAR_015717"/>
</dbReference>
<gene>
    <name evidence="1" type="ORF">DCAR_0414997</name>
</gene>
<evidence type="ECO:0000313" key="1">
    <source>
        <dbReference type="EMBL" id="WOG95670.1"/>
    </source>
</evidence>
<protein>
    <submittedName>
        <fullName evidence="1">Uncharacterized protein</fullName>
    </submittedName>
</protein>
<reference evidence="1" key="1">
    <citation type="journal article" date="2016" name="Nat. Genet.">
        <title>A high-quality carrot genome assembly provides new insights into carotenoid accumulation and asterid genome evolution.</title>
        <authorList>
            <person name="Iorizzo M."/>
            <person name="Ellison S."/>
            <person name="Senalik D."/>
            <person name="Zeng P."/>
            <person name="Satapoomin P."/>
            <person name="Huang J."/>
            <person name="Bowman M."/>
            <person name="Iovene M."/>
            <person name="Sanseverino W."/>
            <person name="Cavagnaro P."/>
            <person name="Yildiz M."/>
            <person name="Macko-Podgorni A."/>
            <person name="Moranska E."/>
            <person name="Grzebelus E."/>
            <person name="Grzebelus D."/>
            <person name="Ashrafi H."/>
            <person name="Zheng Z."/>
            <person name="Cheng S."/>
            <person name="Spooner D."/>
            <person name="Van Deynze A."/>
            <person name="Simon P."/>
        </authorList>
    </citation>
    <scope>NUCLEOTIDE SEQUENCE</scope>
    <source>
        <tissue evidence="1">Leaf</tissue>
    </source>
</reference>
<dbReference type="KEGG" id="dcr:108216804"/>
<dbReference type="AlphaFoldDB" id="A0A165A501"/>
<organism evidence="1 2">
    <name type="scientific">Daucus carota subsp. sativus</name>
    <name type="common">Carrot</name>
    <dbReference type="NCBI Taxonomy" id="79200"/>
    <lineage>
        <taxon>Eukaryota</taxon>
        <taxon>Viridiplantae</taxon>
        <taxon>Streptophyta</taxon>
        <taxon>Embryophyta</taxon>
        <taxon>Tracheophyta</taxon>
        <taxon>Spermatophyta</taxon>
        <taxon>Magnoliopsida</taxon>
        <taxon>eudicotyledons</taxon>
        <taxon>Gunneridae</taxon>
        <taxon>Pentapetalae</taxon>
        <taxon>asterids</taxon>
        <taxon>campanulids</taxon>
        <taxon>Apiales</taxon>
        <taxon>Apiaceae</taxon>
        <taxon>Apioideae</taxon>
        <taxon>Scandiceae</taxon>
        <taxon>Daucinae</taxon>
        <taxon>Daucus</taxon>
        <taxon>Daucus sect. Daucus</taxon>
    </lineage>
</organism>
<keyword evidence="2" id="KW-1185">Reference proteome</keyword>
<dbReference type="EMBL" id="CP093346">
    <property type="protein sequence ID" value="WOG95670.1"/>
    <property type="molecule type" value="Genomic_DNA"/>
</dbReference>
<dbReference type="OrthoDB" id="188042at2759"/>
<dbReference type="Pfam" id="PF06101">
    <property type="entry name" value="Vps62"/>
    <property type="match status" value="1"/>
</dbReference>
<sequence>MGNSVSSAYIFKKHKKPLPIETKFSLPSPIPSWSPGDGFASGTIDLGGLQVCQVTTFNKIWASHEGGPDNLGATIYEPSSIPEGFTMLGCYGQANNEPLFGFVLAAKQTDPESDILKSATDYTLVWSSDSSKIKQDGVAYVWLPDPPDGYRTMGHVVTTTPDKPALDKIRCVRADFTADAETETWIWGLGKDLNVNGFNVFAIRPKDRGTQALGVSTGTFLAQNGGTDVSSFCLKNVEANLSAMPNLTQLREVMEAYSPVVYFHPDENYFPSTVNWYFQNGALLFSKGNESNPTPVEFMGSNLPQGGSNDGAFWLGLPNDKNASERIKKGDLQSASAYLHIKPMLGASCTDIAIWLFYPFNGPARAKIEIVNISLGKIGEHVGDWEHVTLRISNFNGELRSVYFSEHSKGQWVSAPQLEFENGNKPVTYSSLNGHAFYPKAGLVLQGSGGIGIRNDSAKSKNVMDTGRRFSIVSAEYLAASGVVEPPWLNYMRKWGPKISYDIAEELKKVEKLLPGFLKKAFVKLVKNLPSEVLGEDGPTGPKVKSNWTGDESV</sequence>
<reference evidence="1" key="2">
    <citation type="submission" date="2022-03" db="EMBL/GenBank/DDBJ databases">
        <title>Draft title - Genomic analysis of global carrot germplasm unveils the trajectory of domestication and the origin of high carotenoid orange carrot.</title>
        <authorList>
            <person name="Iorizzo M."/>
            <person name="Ellison S."/>
            <person name="Senalik D."/>
            <person name="Macko-Podgorni A."/>
            <person name="Grzebelus D."/>
            <person name="Bostan H."/>
            <person name="Rolling W."/>
            <person name="Curaba J."/>
            <person name="Simon P."/>
        </authorList>
    </citation>
    <scope>NUCLEOTIDE SEQUENCE</scope>
    <source>
        <tissue evidence="1">Leaf</tissue>
    </source>
</reference>
<name>A0A165A501_DAUCS</name>